<protein>
    <recommendedName>
        <fullName evidence="2 7">Carbonic anhydrase</fullName>
        <ecNumber evidence="2 7">4.2.1.1</ecNumber>
    </recommendedName>
    <alternativeName>
        <fullName evidence="7">Carbonate dehydratase</fullName>
    </alternativeName>
</protein>
<dbReference type="RefSeq" id="WP_002659455.1">
    <property type="nucleotide sequence ID" value="NZ_JH719942.1"/>
</dbReference>
<evidence type="ECO:0000313" key="8">
    <source>
        <dbReference type="EMBL" id="EJF53776.1"/>
    </source>
</evidence>
<dbReference type="OrthoDB" id="9797527at2"/>
<evidence type="ECO:0000256" key="1">
    <source>
        <dbReference type="ARBA" id="ARBA00006217"/>
    </source>
</evidence>
<sequence length="196" mass="21166">MSKNLLWDAALAKLKAGNSRFVNEQAEGKKQALDRRQELTKGQAPWAIILSCADSRVVPELAFDTGLGELFVIRVAGNIANTSTIASIEYAVAHLDVNLIVVMGHESCGAVTAAMAEGDAESNNLKHLLDYIQPALSACPNCQDVNEVVKKNAELTAEELAANSSIIQNEIQNGELKVFSAYYNLSDGHVDFFEEA</sequence>
<evidence type="ECO:0000256" key="3">
    <source>
        <dbReference type="ARBA" id="ARBA00022833"/>
    </source>
</evidence>
<feature type="binding site" evidence="6">
    <location>
        <position position="108"/>
    </location>
    <ligand>
        <name>Zn(2+)</name>
        <dbReference type="ChEBI" id="CHEBI:29105"/>
    </ligand>
</feature>
<dbReference type="CDD" id="cd03378">
    <property type="entry name" value="beta_CA_cladeC"/>
    <property type="match status" value="1"/>
</dbReference>
<gene>
    <name evidence="8" type="ORF">SapgrDRAFT_2091</name>
</gene>
<accession>J0XXH0</accession>
<dbReference type="InterPro" id="IPR001765">
    <property type="entry name" value="Carbonic_anhydrase"/>
</dbReference>
<dbReference type="SUPFAM" id="SSF53056">
    <property type="entry name" value="beta-carbonic anhydrase, cab"/>
    <property type="match status" value="1"/>
</dbReference>
<dbReference type="InterPro" id="IPR015892">
    <property type="entry name" value="Carbonic_anhydrase_CS"/>
</dbReference>
<dbReference type="Pfam" id="PF00484">
    <property type="entry name" value="Pro_CA"/>
    <property type="match status" value="1"/>
</dbReference>
<evidence type="ECO:0000256" key="7">
    <source>
        <dbReference type="RuleBase" id="RU003956"/>
    </source>
</evidence>
<dbReference type="SMART" id="SM00947">
    <property type="entry name" value="Pro_CA"/>
    <property type="match status" value="1"/>
</dbReference>
<dbReference type="GO" id="GO:0015976">
    <property type="term" value="P:carbon utilization"/>
    <property type="evidence" value="ECO:0007669"/>
    <property type="project" value="InterPro"/>
</dbReference>
<dbReference type="EC" id="4.2.1.1" evidence="2 7"/>
<dbReference type="EMBL" id="JH719942">
    <property type="protein sequence ID" value="EJF53776.1"/>
    <property type="molecule type" value="Genomic_DNA"/>
</dbReference>
<proteinExistence type="inferred from homology"/>
<organism evidence="8 9">
    <name type="scientific">Saprospira grandis DSM 2844</name>
    <dbReference type="NCBI Taxonomy" id="694433"/>
    <lineage>
        <taxon>Bacteria</taxon>
        <taxon>Pseudomonadati</taxon>
        <taxon>Bacteroidota</taxon>
        <taxon>Saprospiria</taxon>
        <taxon>Saprospirales</taxon>
        <taxon>Saprospiraceae</taxon>
        <taxon>Saprospira</taxon>
    </lineage>
</organism>
<dbReference type="HOGENOM" id="CLU_053879_4_1_10"/>
<comment type="similarity">
    <text evidence="1 7">Belongs to the beta-class carbonic anhydrase family.</text>
</comment>
<reference evidence="9" key="1">
    <citation type="journal article" date="2012" name="Stand. Genomic Sci.">
        <title>Permanent draft genome sequence of the gliding predator Saprospira grandis strain Sa g1 (= HR1).</title>
        <authorList>
            <person name="Mavromatis K."/>
            <person name="Chertkov O."/>
            <person name="Lapidus A."/>
            <person name="Nolan M."/>
            <person name="Lucas S."/>
            <person name="Tice H."/>
            <person name="Del Rio T.G."/>
            <person name="Cheng J.F."/>
            <person name="Han C."/>
            <person name="Tapia R."/>
            <person name="Bruce D."/>
            <person name="Goodwin L.A."/>
            <person name="Pitluck S."/>
            <person name="Huntemann M."/>
            <person name="Liolios K."/>
            <person name="Pagani I."/>
            <person name="Ivanova N."/>
            <person name="Mikhailova N."/>
            <person name="Pati A."/>
            <person name="Chen A."/>
            <person name="Palaniappan K."/>
            <person name="Land M."/>
            <person name="Brambilla E.M."/>
            <person name="Rohde M."/>
            <person name="Spring S."/>
            <person name="Goker M."/>
            <person name="Detter J.C."/>
            <person name="Bristow J."/>
            <person name="Eisen J.A."/>
            <person name="Markowitz V."/>
            <person name="Hugenholtz P."/>
            <person name="Kyrpides N.C."/>
            <person name="Klenk H.P."/>
            <person name="Woyke T."/>
        </authorList>
    </citation>
    <scope>NUCLEOTIDE SEQUENCE [LARGE SCALE GENOMIC DNA]</scope>
    <source>
        <strain evidence="9">DSM 2844</strain>
    </source>
</reference>
<dbReference type="InterPro" id="IPR036874">
    <property type="entry name" value="Carbonic_anhydrase_sf"/>
</dbReference>
<evidence type="ECO:0000256" key="4">
    <source>
        <dbReference type="ARBA" id="ARBA00023239"/>
    </source>
</evidence>
<dbReference type="PROSITE" id="PS00704">
    <property type="entry name" value="PROK_CO2_ANHYDRASE_1"/>
    <property type="match status" value="1"/>
</dbReference>
<keyword evidence="6" id="KW-0479">Metal-binding</keyword>
<dbReference type="PANTHER" id="PTHR11002:SF79">
    <property type="entry name" value="CARBONIC ANHYDRASE 2"/>
    <property type="match status" value="1"/>
</dbReference>
<dbReference type="GO" id="GO:0004089">
    <property type="term" value="F:carbonate dehydratase activity"/>
    <property type="evidence" value="ECO:0007669"/>
    <property type="project" value="UniProtKB-UniRule"/>
</dbReference>
<comment type="catalytic activity">
    <reaction evidence="5 7">
        <text>hydrogencarbonate + H(+) = CO2 + H2O</text>
        <dbReference type="Rhea" id="RHEA:10748"/>
        <dbReference type="ChEBI" id="CHEBI:15377"/>
        <dbReference type="ChEBI" id="CHEBI:15378"/>
        <dbReference type="ChEBI" id="CHEBI:16526"/>
        <dbReference type="ChEBI" id="CHEBI:17544"/>
        <dbReference type="EC" id="4.2.1.1"/>
    </reaction>
</comment>
<name>J0XXH0_9BACT</name>
<dbReference type="PROSITE" id="PS00705">
    <property type="entry name" value="PROK_CO2_ANHYDRASE_2"/>
    <property type="match status" value="1"/>
</dbReference>
<feature type="binding site" evidence="6">
    <location>
        <position position="52"/>
    </location>
    <ligand>
        <name>Zn(2+)</name>
        <dbReference type="ChEBI" id="CHEBI:29105"/>
    </ligand>
</feature>
<feature type="binding site" evidence="6">
    <location>
        <position position="54"/>
    </location>
    <ligand>
        <name>Zn(2+)</name>
        <dbReference type="ChEBI" id="CHEBI:29105"/>
    </ligand>
</feature>
<dbReference type="Gene3D" id="3.40.1050.10">
    <property type="entry name" value="Carbonic anhydrase"/>
    <property type="match status" value="1"/>
</dbReference>
<dbReference type="AlphaFoldDB" id="J0XXH0"/>
<feature type="binding site" evidence="6">
    <location>
        <position position="105"/>
    </location>
    <ligand>
        <name>Zn(2+)</name>
        <dbReference type="ChEBI" id="CHEBI:29105"/>
    </ligand>
</feature>
<dbReference type="Proteomes" id="UP000005113">
    <property type="component" value="Unassembled WGS sequence"/>
</dbReference>
<dbReference type="PANTHER" id="PTHR11002">
    <property type="entry name" value="CARBONIC ANHYDRASE"/>
    <property type="match status" value="1"/>
</dbReference>
<keyword evidence="4 7" id="KW-0456">Lyase</keyword>
<evidence type="ECO:0000313" key="9">
    <source>
        <dbReference type="Proteomes" id="UP000005113"/>
    </source>
</evidence>
<evidence type="ECO:0000256" key="6">
    <source>
        <dbReference type="PIRSR" id="PIRSR601765-1"/>
    </source>
</evidence>
<evidence type="ECO:0000256" key="2">
    <source>
        <dbReference type="ARBA" id="ARBA00012925"/>
    </source>
</evidence>
<comment type="function">
    <text evidence="7">Reversible hydration of carbon dioxide.</text>
</comment>
<keyword evidence="3 6" id="KW-0862">Zinc</keyword>
<evidence type="ECO:0000256" key="5">
    <source>
        <dbReference type="ARBA" id="ARBA00048348"/>
    </source>
</evidence>
<comment type="cofactor">
    <cofactor evidence="6">
        <name>Zn(2+)</name>
        <dbReference type="ChEBI" id="CHEBI:29105"/>
    </cofactor>
    <text evidence="6">Binds 1 zinc ion per subunit.</text>
</comment>
<dbReference type="GO" id="GO:0008270">
    <property type="term" value="F:zinc ion binding"/>
    <property type="evidence" value="ECO:0007669"/>
    <property type="project" value="UniProtKB-UniRule"/>
</dbReference>